<dbReference type="InterPro" id="IPR002999">
    <property type="entry name" value="Tudor"/>
</dbReference>
<dbReference type="SMART" id="SM00811">
    <property type="entry name" value="Alpha_kinase"/>
    <property type="match status" value="1"/>
</dbReference>
<keyword evidence="4 8" id="KW-0418">Kinase</keyword>
<dbReference type="PROSITE" id="PS51158">
    <property type="entry name" value="ALPHA_KINASE"/>
    <property type="match status" value="1"/>
</dbReference>
<evidence type="ECO:0000256" key="1">
    <source>
        <dbReference type="ARBA" id="ARBA00022527"/>
    </source>
</evidence>
<evidence type="ECO:0000256" key="5">
    <source>
        <dbReference type="ARBA" id="ARBA00022840"/>
    </source>
</evidence>
<evidence type="ECO:0000256" key="6">
    <source>
        <dbReference type="SAM" id="MobiDB-lite"/>
    </source>
</evidence>
<dbReference type="EC" id="2.7.11.20" evidence="8"/>
<evidence type="ECO:0000313" key="8">
    <source>
        <dbReference type="EMBL" id="GAX16961.1"/>
    </source>
</evidence>
<dbReference type="GO" id="GO:1903013">
    <property type="term" value="P:response to differentiation-inducing factor 1"/>
    <property type="evidence" value="ECO:0007669"/>
    <property type="project" value="TreeGrafter"/>
</dbReference>
<evidence type="ECO:0000256" key="3">
    <source>
        <dbReference type="ARBA" id="ARBA00022741"/>
    </source>
</evidence>
<dbReference type="InParanoid" id="A0A1Z5JT74"/>
<dbReference type="Gene3D" id="3.20.200.10">
    <property type="entry name" value="MHCK/EF2 kinase"/>
    <property type="match status" value="1"/>
</dbReference>
<dbReference type="AlphaFoldDB" id="A0A1Z5JT74"/>
<dbReference type="EMBL" id="BDSP01000111">
    <property type="protein sequence ID" value="GAX16961.1"/>
    <property type="molecule type" value="Genomic_DNA"/>
</dbReference>
<dbReference type="Pfam" id="PF02816">
    <property type="entry name" value="Alpha_kinase"/>
    <property type="match status" value="1"/>
</dbReference>
<evidence type="ECO:0000259" key="7">
    <source>
        <dbReference type="PROSITE" id="PS51158"/>
    </source>
</evidence>
<keyword evidence="8" id="KW-0648">Protein biosynthesis</keyword>
<dbReference type="Gene3D" id="2.30.30.140">
    <property type="match status" value="1"/>
</dbReference>
<dbReference type="InterPro" id="IPR011009">
    <property type="entry name" value="Kinase-like_dom_sf"/>
</dbReference>
<proteinExistence type="predicted"/>
<dbReference type="SUPFAM" id="SSF63748">
    <property type="entry name" value="Tudor/PWWP/MBT"/>
    <property type="match status" value="1"/>
</dbReference>
<keyword evidence="9" id="KW-1185">Reference proteome</keyword>
<dbReference type="Proteomes" id="UP000198406">
    <property type="component" value="Unassembled WGS sequence"/>
</dbReference>
<dbReference type="SMART" id="SM00333">
    <property type="entry name" value="TUDOR"/>
    <property type="match status" value="1"/>
</dbReference>
<dbReference type="InterPro" id="IPR004166">
    <property type="entry name" value="a-kinase_dom"/>
</dbReference>
<dbReference type="Gene3D" id="3.30.200.20">
    <property type="entry name" value="Phosphorylase Kinase, domain 1"/>
    <property type="match status" value="1"/>
</dbReference>
<keyword evidence="8" id="KW-0251">Elongation factor</keyword>
<keyword evidence="2 8" id="KW-0808">Transferase</keyword>
<dbReference type="GO" id="GO:0004686">
    <property type="term" value="F:elongation factor-2 kinase activity"/>
    <property type="evidence" value="ECO:0007669"/>
    <property type="project" value="UniProtKB-EC"/>
</dbReference>
<comment type="caution">
    <text evidence="8">The sequence shown here is derived from an EMBL/GenBank/DDBJ whole genome shotgun (WGS) entry which is preliminary data.</text>
</comment>
<accession>A0A1Z5JT74</accession>
<name>A0A1Z5JT74_FISSO</name>
<feature type="domain" description="Alpha-type protein kinase" evidence="7">
    <location>
        <begin position="53"/>
        <end position="283"/>
    </location>
</feature>
<sequence>MDTATTQKTDRNARKKSLLQLLRSSAAQAIEEGDPWAKHEIHRIPAERVIRHLYNPQEESWTSDETIVKIERESFTNGAMRFCYRMKKRAQPPLTATNRGFHKLGWAYANNYVAKAYHKDGVIDTSDEAKKAVQNDIMLQYEAQHWATKFNACEPPSKIAFIRAYAVEFPDRPGKPWFAVERFIAGTDRYGAGFVKHNTNAGFVDTDLRRITPQVFSAFSFHASQGNRLVADIQGVGDLYTDPQVLSSDYRFGDGDLGPRGMALFFKNFRHSTLSDALGIPVFPLSRNELKSQAKYEEDEETISDDDASLEEEVNTFQRLDANRMRRQSALISPKDLLPEGLQDTQRQSNITRRQSISDRVRHSLLKPRSPALARTSSDVDEITACLIRAKHDLEFSHRDFHRKISGELRERHFKRNDSDGYSKLRGSAIVRKVSAPMVPTDETTKNLGKIHYQLAVLHGMGRFPETVPGYHGDAVDDHDVASVVFHLSYAAALHNAPACLALARVQANLESSVSNLLNTIVPVDFDGAKELLRRAMSSPYIPSSPKAAAGCLLIQILRDELSLFGEQSCSDEMMEQILADTVDLIGSATKEKDEATHHKTRCSGLSMQLTFKEGDRVEGNYSLEGTYYSGTVQSVTDDGSFITVCYDDDGSLETLGKNHVRLVIPPTATQTTLGGPLSDEEAFGGEGEDDDKFAIETYDLIADLAQVKERLGRIDEASRLYELAADEAVNAGKMKVASEWSLKAADLQ</sequence>
<dbReference type="GO" id="GO:0031037">
    <property type="term" value="P:myosin II filament disassembly"/>
    <property type="evidence" value="ECO:0007669"/>
    <property type="project" value="TreeGrafter"/>
</dbReference>
<keyword evidence="5" id="KW-0067">ATP-binding</keyword>
<keyword evidence="3" id="KW-0547">Nucleotide-binding</keyword>
<protein>
    <submittedName>
        <fullName evidence="8">Elongation factor 2 kinase</fullName>
        <ecNumber evidence="8">2.7.11.20</ecNumber>
    </submittedName>
</protein>
<organism evidence="8 9">
    <name type="scientific">Fistulifera solaris</name>
    <name type="common">Oleaginous diatom</name>
    <dbReference type="NCBI Taxonomy" id="1519565"/>
    <lineage>
        <taxon>Eukaryota</taxon>
        <taxon>Sar</taxon>
        <taxon>Stramenopiles</taxon>
        <taxon>Ochrophyta</taxon>
        <taxon>Bacillariophyta</taxon>
        <taxon>Bacillariophyceae</taxon>
        <taxon>Bacillariophycidae</taxon>
        <taxon>Naviculales</taxon>
        <taxon>Naviculaceae</taxon>
        <taxon>Fistulifera</taxon>
    </lineage>
</organism>
<feature type="compositionally biased region" description="Polar residues" evidence="6">
    <location>
        <begin position="343"/>
        <end position="355"/>
    </location>
</feature>
<dbReference type="InterPro" id="IPR051852">
    <property type="entry name" value="Alpha-type_PK"/>
</dbReference>
<dbReference type="SUPFAM" id="SSF56112">
    <property type="entry name" value="Protein kinase-like (PK-like)"/>
    <property type="match status" value="1"/>
</dbReference>
<dbReference type="OrthoDB" id="301415at2759"/>
<dbReference type="GO" id="GO:0005524">
    <property type="term" value="F:ATP binding"/>
    <property type="evidence" value="ECO:0007669"/>
    <property type="project" value="UniProtKB-KW"/>
</dbReference>
<evidence type="ECO:0000256" key="4">
    <source>
        <dbReference type="ARBA" id="ARBA00022777"/>
    </source>
</evidence>
<feature type="region of interest" description="Disordered" evidence="6">
    <location>
        <begin position="335"/>
        <end position="355"/>
    </location>
</feature>
<evidence type="ECO:0000313" key="9">
    <source>
        <dbReference type="Proteomes" id="UP000198406"/>
    </source>
</evidence>
<reference evidence="8 9" key="1">
    <citation type="journal article" date="2015" name="Plant Cell">
        <title>Oil accumulation by the oleaginous diatom Fistulifera solaris as revealed by the genome and transcriptome.</title>
        <authorList>
            <person name="Tanaka T."/>
            <person name="Maeda Y."/>
            <person name="Veluchamy A."/>
            <person name="Tanaka M."/>
            <person name="Abida H."/>
            <person name="Marechal E."/>
            <person name="Bowler C."/>
            <person name="Muto M."/>
            <person name="Sunaga Y."/>
            <person name="Tanaka M."/>
            <person name="Yoshino T."/>
            <person name="Taniguchi T."/>
            <person name="Fukuda Y."/>
            <person name="Nemoto M."/>
            <person name="Matsumoto M."/>
            <person name="Wong P.S."/>
            <person name="Aburatani S."/>
            <person name="Fujibuchi W."/>
        </authorList>
    </citation>
    <scope>NUCLEOTIDE SEQUENCE [LARGE SCALE GENOMIC DNA]</scope>
    <source>
        <strain evidence="8 9">JPCC DA0580</strain>
    </source>
</reference>
<dbReference type="GO" id="GO:0003746">
    <property type="term" value="F:translation elongation factor activity"/>
    <property type="evidence" value="ECO:0007669"/>
    <property type="project" value="UniProtKB-KW"/>
</dbReference>
<gene>
    <name evidence="8" type="ORF">FisN_5Hh339</name>
</gene>
<keyword evidence="1" id="KW-0723">Serine/threonine-protein kinase</keyword>
<evidence type="ECO:0000256" key="2">
    <source>
        <dbReference type="ARBA" id="ARBA00022679"/>
    </source>
</evidence>
<dbReference type="PANTHER" id="PTHR45992">
    <property type="entry name" value="EUKARYOTIC ELONGATION FACTOR 2 KINASE-RELATED"/>
    <property type="match status" value="1"/>
</dbReference>
<dbReference type="CDD" id="cd04508">
    <property type="entry name" value="Tudor_SF"/>
    <property type="match status" value="1"/>
</dbReference>
<dbReference type="PANTHER" id="PTHR45992:SF2">
    <property type="entry name" value="EUKARYOTIC ELONGATION FACTOR 2 KINASE"/>
    <property type="match status" value="1"/>
</dbReference>